<gene>
    <name evidence="6" type="primary">gcvA</name>
    <name evidence="6" type="ORF">L5014_01635</name>
</gene>
<dbReference type="GO" id="GO:0006351">
    <property type="term" value="P:DNA-templated transcription"/>
    <property type="evidence" value="ECO:0007669"/>
    <property type="project" value="TreeGrafter"/>
</dbReference>
<evidence type="ECO:0000256" key="4">
    <source>
        <dbReference type="ARBA" id="ARBA00023163"/>
    </source>
</evidence>
<evidence type="ECO:0000259" key="5">
    <source>
        <dbReference type="PROSITE" id="PS50931"/>
    </source>
</evidence>
<dbReference type="GO" id="GO:0043565">
    <property type="term" value="F:sequence-specific DNA binding"/>
    <property type="evidence" value="ECO:0007669"/>
    <property type="project" value="TreeGrafter"/>
</dbReference>
<dbReference type="EMBL" id="JAKLJA010000001">
    <property type="protein sequence ID" value="MCG5072073.1"/>
    <property type="molecule type" value="Genomic_DNA"/>
</dbReference>
<dbReference type="FunFam" id="3.40.190.10:FF:000017">
    <property type="entry name" value="Glycine cleavage system transcriptional activator"/>
    <property type="match status" value="1"/>
</dbReference>
<keyword evidence="2" id="KW-0805">Transcription regulation</keyword>
<dbReference type="Pfam" id="PF00126">
    <property type="entry name" value="HTH_1"/>
    <property type="match status" value="1"/>
</dbReference>
<dbReference type="AlphaFoldDB" id="A0A9X1RIW6"/>
<comment type="similarity">
    <text evidence="1">Belongs to the LysR transcriptional regulatory family.</text>
</comment>
<dbReference type="Gene3D" id="1.10.10.10">
    <property type="entry name" value="Winged helix-like DNA-binding domain superfamily/Winged helix DNA-binding domain"/>
    <property type="match status" value="1"/>
</dbReference>
<dbReference type="InterPro" id="IPR000847">
    <property type="entry name" value="LysR_HTH_N"/>
</dbReference>
<dbReference type="PRINTS" id="PR00039">
    <property type="entry name" value="HTHLYSR"/>
</dbReference>
<dbReference type="Pfam" id="PF03466">
    <property type="entry name" value="LysR_substrate"/>
    <property type="match status" value="1"/>
</dbReference>
<dbReference type="FunFam" id="1.10.10.10:FF:000038">
    <property type="entry name" value="Glycine cleavage system transcriptional activator"/>
    <property type="match status" value="1"/>
</dbReference>
<dbReference type="GO" id="GO:0003700">
    <property type="term" value="F:DNA-binding transcription factor activity"/>
    <property type="evidence" value="ECO:0007669"/>
    <property type="project" value="InterPro"/>
</dbReference>
<dbReference type="SUPFAM" id="SSF46785">
    <property type="entry name" value="Winged helix' DNA-binding domain"/>
    <property type="match status" value="1"/>
</dbReference>
<dbReference type="Gene3D" id="3.40.190.10">
    <property type="entry name" value="Periplasmic binding protein-like II"/>
    <property type="match status" value="2"/>
</dbReference>
<reference evidence="6" key="1">
    <citation type="submission" date="2022-01" db="EMBL/GenBank/DDBJ databases">
        <title>Genome sequence and assembly of Parabukholderia sp. RG36.</title>
        <authorList>
            <person name="Chhetri G."/>
        </authorList>
    </citation>
    <scope>NUCLEOTIDE SEQUENCE</scope>
    <source>
        <strain evidence="6">RG36</strain>
    </source>
</reference>
<accession>A0A9X1RIW6</accession>
<feature type="domain" description="HTH lysR-type" evidence="5">
    <location>
        <begin position="61"/>
        <end position="118"/>
    </location>
</feature>
<name>A0A9X1RIW6_9BURK</name>
<dbReference type="Proteomes" id="UP001139308">
    <property type="component" value="Unassembled WGS sequence"/>
</dbReference>
<sequence length="368" mass="40837">MLFIVSIPSEKGCAVIVLVDSMNDPSAIANDIYSRHSQEKFGRIDAMLRRAISCRMVRPLPPLNPLRAFEAAARHSSFTRAAEELCVTSSAVGHQVKTLEEHLGVTLFVREAKSLALTAEGRAYLPSIQQAMDILVEGTRRIRVSKKQMLRIDIPPTFAAKWLIPRLERFVRSNLNIDVKVSGSGEPVDFSRDEYDLAIRFGRGQHPDADSERCLDVRVFPVCSPSAVTPDKPLDEPADLKHHMLLHDDSTYSDGKNPHWSDWLAFAGVRDIDASRGLSFRPTHLAINAALDGLGVALAKDVWVDADIKAGRLIKPFDLSLPVELAYYVIYARNRANDERIRAFCDWLKSEAGIASPPDQREAASSGL</sequence>
<protein>
    <submittedName>
        <fullName evidence="6">Transcriptional regulator GcvA</fullName>
    </submittedName>
</protein>
<dbReference type="RefSeq" id="WP_238461840.1">
    <property type="nucleotide sequence ID" value="NZ_JAKLJA010000001.1"/>
</dbReference>
<dbReference type="PANTHER" id="PTHR30537:SF74">
    <property type="entry name" value="HTH-TYPE TRANSCRIPTIONAL REGULATOR TRPI"/>
    <property type="match status" value="1"/>
</dbReference>
<evidence type="ECO:0000313" key="6">
    <source>
        <dbReference type="EMBL" id="MCG5072073.1"/>
    </source>
</evidence>
<evidence type="ECO:0000313" key="7">
    <source>
        <dbReference type="Proteomes" id="UP001139308"/>
    </source>
</evidence>
<keyword evidence="4" id="KW-0804">Transcription</keyword>
<keyword evidence="3" id="KW-0238">DNA-binding</keyword>
<keyword evidence="7" id="KW-1185">Reference proteome</keyword>
<dbReference type="NCBIfam" id="NF008352">
    <property type="entry name" value="PRK11139.1"/>
    <property type="match status" value="1"/>
</dbReference>
<proteinExistence type="inferred from homology"/>
<dbReference type="InterPro" id="IPR036388">
    <property type="entry name" value="WH-like_DNA-bd_sf"/>
</dbReference>
<dbReference type="SUPFAM" id="SSF53850">
    <property type="entry name" value="Periplasmic binding protein-like II"/>
    <property type="match status" value="1"/>
</dbReference>
<evidence type="ECO:0000256" key="1">
    <source>
        <dbReference type="ARBA" id="ARBA00009437"/>
    </source>
</evidence>
<dbReference type="InterPro" id="IPR058163">
    <property type="entry name" value="LysR-type_TF_proteobact-type"/>
</dbReference>
<dbReference type="InterPro" id="IPR005119">
    <property type="entry name" value="LysR_subst-bd"/>
</dbReference>
<evidence type="ECO:0000256" key="3">
    <source>
        <dbReference type="ARBA" id="ARBA00023125"/>
    </source>
</evidence>
<organism evidence="6 7">
    <name type="scientific">Paraburkholderia tagetis</name>
    <dbReference type="NCBI Taxonomy" id="2913261"/>
    <lineage>
        <taxon>Bacteria</taxon>
        <taxon>Pseudomonadati</taxon>
        <taxon>Pseudomonadota</taxon>
        <taxon>Betaproteobacteria</taxon>
        <taxon>Burkholderiales</taxon>
        <taxon>Burkholderiaceae</taxon>
        <taxon>Paraburkholderia</taxon>
    </lineage>
</organism>
<comment type="caution">
    <text evidence="6">The sequence shown here is derived from an EMBL/GenBank/DDBJ whole genome shotgun (WGS) entry which is preliminary data.</text>
</comment>
<dbReference type="CDD" id="cd08432">
    <property type="entry name" value="PBP2_GcdR_TrpI_HvrB_AmpR_like"/>
    <property type="match status" value="1"/>
</dbReference>
<dbReference type="InterPro" id="IPR036390">
    <property type="entry name" value="WH_DNA-bd_sf"/>
</dbReference>
<dbReference type="PANTHER" id="PTHR30537">
    <property type="entry name" value="HTH-TYPE TRANSCRIPTIONAL REGULATOR"/>
    <property type="match status" value="1"/>
</dbReference>
<dbReference type="PROSITE" id="PS50931">
    <property type="entry name" value="HTH_LYSR"/>
    <property type="match status" value="1"/>
</dbReference>
<evidence type="ECO:0000256" key="2">
    <source>
        <dbReference type="ARBA" id="ARBA00023015"/>
    </source>
</evidence>